<proteinExistence type="predicted"/>
<dbReference type="EMBL" id="CP114040">
    <property type="protein sequence ID" value="WAS92580.1"/>
    <property type="molecule type" value="Genomic_DNA"/>
</dbReference>
<feature type="region of interest" description="Disordered" evidence="1">
    <location>
        <begin position="427"/>
        <end position="446"/>
    </location>
</feature>
<evidence type="ECO:0000313" key="4">
    <source>
        <dbReference type="Proteomes" id="UP001164459"/>
    </source>
</evidence>
<dbReference type="PROSITE" id="PS51257">
    <property type="entry name" value="PROKAR_LIPOPROTEIN"/>
    <property type="match status" value="1"/>
</dbReference>
<organism evidence="3 4">
    <name type="scientific">Nannocystis punicea</name>
    <dbReference type="NCBI Taxonomy" id="2995304"/>
    <lineage>
        <taxon>Bacteria</taxon>
        <taxon>Pseudomonadati</taxon>
        <taxon>Myxococcota</taxon>
        <taxon>Polyangia</taxon>
        <taxon>Nannocystales</taxon>
        <taxon>Nannocystaceae</taxon>
        <taxon>Nannocystis</taxon>
    </lineage>
</organism>
<gene>
    <name evidence="3" type="ORF">O0S08_40895</name>
</gene>
<feature type="compositionally biased region" description="Low complexity" evidence="1">
    <location>
        <begin position="47"/>
        <end position="58"/>
    </location>
</feature>
<reference evidence="3" key="1">
    <citation type="submission" date="2022-11" db="EMBL/GenBank/DDBJ databases">
        <title>Minimal conservation of predation-associated metabolite biosynthetic gene clusters underscores biosynthetic potential of Myxococcota including descriptions for ten novel species: Archangium lansinium sp. nov., Myxococcus landrumus sp. nov., Nannocystis bai.</title>
        <authorList>
            <person name="Ahearne A."/>
            <person name="Stevens C."/>
            <person name="Dowd S."/>
        </authorList>
    </citation>
    <scope>NUCLEOTIDE SEQUENCE</scope>
    <source>
        <strain evidence="3">Fl3</strain>
    </source>
</reference>
<keyword evidence="4" id="KW-1185">Reference proteome</keyword>
<dbReference type="InterPro" id="IPR009078">
    <property type="entry name" value="Ferritin-like_SF"/>
</dbReference>
<evidence type="ECO:0000256" key="1">
    <source>
        <dbReference type="SAM" id="MobiDB-lite"/>
    </source>
</evidence>
<feature type="region of interest" description="Disordered" evidence="1">
    <location>
        <begin position="117"/>
        <end position="138"/>
    </location>
</feature>
<protein>
    <recommendedName>
        <fullName evidence="5">Ferritin-like domain-containing protein</fullName>
    </recommendedName>
</protein>
<feature type="signal peptide" evidence="2">
    <location>
        <begin position="1"/>
        <end position="22"/>
    </location>
</feature>
<evidence type="ECO:0000313" key="3">
    <source>
        <dbReference type="EMBL" id="WAS92580.1"/>
    </source>
</evidence>
<dbReference type="Proteomes" id="UP001164459">
    <property type="component" value="Chromosome"/>
</dbReference>
<feature type="chain" id="PRO_5047391132" description="Ferritin-like domain-containing protein" evidence="2">
    <location>
        <begin position="23"/>
        <end position="446"/>
    </location>
</feature>
<dbReference type="RefSeq" id="WP_269034937.1">
    <property type="nucleotide sequence ID" value="NZ_CP114040.1"/>
</dbReference>
<name>A0ABY7H011_9BACT</name>
<sequence>MRDLRLLRRRLHTALTSGLLLAACGPAPTPAPAEAAKAAPAKAAAPEAAPARVEATPVAAPPPAPAGPQYPARTGMDPYDPDGLEEEGCTNGDWCGSPEAANKFRAPQATDEIGCPTRLIGRPDPGVGPNDKTYKGLSMNPMMMGRLRKIATGDKRKATGDQQICCYHWFDYCSGRPLLTAGDDAVAAPVLPGSTWLAEQVPQDMLGEPGEDERALLAAAWLEDAQMEHASVAAFARAALELMAVGAPPELLAGCAEAGLDEVRHAQVCFALAAAYGGVALGPGPLPAVQPRAGGLVALARDTFREGCVGETIAALTALRGRRGCQAAAADVALAAIAADETRHAELAWATVAWAIDVGGLEVAAAVRAVATELRAAAFVDEPLAGEADLRRFGRLGPQERVDTRRAAWTGILDRMLALVLGDADEVAGPQPDRAEAASSDANMSA</sequence>
<feature type="region of interest" description="Disordered" evidence="1">
    <location>
        <begin position="47"/>
        <end position="71"/>
    </location>
</feature>
<dbReference type="SUPFAM" id="SSF47240">
    <property type="entry name" value="Ferritin-like"/>
    <property type="match status" value="1"/>
</dbReference>
<feature type="compositionally biased region" description="Pro residues" evidence="1">
    <location>
        <begin position="59"/>
        <end position="68"/>
    </location>
</feature>
<evidence type="ECO:0000256" key="2">
    <source>
        <dbReference type="SAM" id="SignalP"/>
    </source>
</evidence>
<keyword evidence="2" id="KW-0732">Signal</keyword>
<accession>A0ABY7H011</accession>
<evidence type="ECO:0008006" key="5">
    <source>
        <dbReference type="Google" id="ProtNLM"/>
    </source>
</evidence>